<keyword evidence="6 13" id="KW-0812">Transmembrane</keyword>
<proteinExistence type="predicted"/>
<keyword evidence="4" id="KW-0997">Cell inner membrane</keyword>
<dbReference type="PANTHER" id="PTHR30627:SF2">
    <property type="entry name" value="PEPTIDOGLYCAN D,D-TRANSPEPTIDASE MRDA"/>
    <property type="match status" value="1"/>
</dbReference>
<keyword evidence="7" id="KW-0378">Hydrolase</keyword>
<dbReference type="InterPro" id="IPR005311">
    <property type="entry name" value="PBP_dimer"/>
</dbReference>
<protein>
    <submittedName>
        <fullName evidence="16">Penicillin-binding protein 2</fullName>
    </submittedName>
</protein>
<dbReference type="SUPFAM" id="SSF56601">
    <property type="entry name" value="beta-lactamase/transpeptidase-like"/>
    <property type="match status" value="1"/>
</dbReference>
<dbReference type="PATRIC" id="fig|1618569.3.peg.134"/>
<evidence type="ECO:0000313" key="16">
    <source>
        <dbReference type="EMBL" id="KKQ75803.1"/>
    </source>
</evidence>
<accession>A0A0G0K811</accession>
<dbReference type="InterPro" id="IPR001460">
    <property type="entry name" value="PCN-bd_Tpept"/>
</dbReference>
<dbReference type="InterPro" id="IPR017790">
    <property type="entry name" value="Penicillin-binding_protein_2"/>
</dbReference>
<name>A0A0G0K811_9BACT</name>
<evidence type="ECO:0000256" key="5">
    <source>
        <dbReference type="ARBA" id="ARBA00022670"/>
    </source>
</evidence>
<evidence type="ECO:0000313" key="17">
    <source>
        <dbReference type="Proteomes" id="UP000034181"/>
    </source>
</evidence>
<evidence type="ECO:0000256" key="7">
    <source>
        <dbReference type="ARBA" id="ARBA00022801"/>
    </source>
</evidence>
<feature type="domain" description="Penicillin-binding protein transpeptidase" evidence="14">
    <location>
        <begin position="264"/>
        <end position="579"/>
    </location>
</feature>
<dbReference type="SUPFAM" id="SSF56519">
    <property type="entry name" value="Penicillin binding protein dimerisation domain"/>
    <property type="match status" value="1"/>
</dbReference>
<evidence type="ECO:0000256" key="12">
    <source>
        <dbReference type="ARBA" id="ARBA00023316"/>
    </source>
</evidence>
<evidence type="ECO:0000256" key="8">
    <source>
        <dbReference type="ARBA" id="ARBA00022960"/>
    </source>
</evidence>
<sequence>MVKKRKFLGPSFSEEVAKVTTKIGHFQKEGSPDWVDSLLPNFRHQEEYSTKNSTWRIIFFFSVGLISFFFLFLRLFHLQIAHGSSNRELADSNRIQVKIIHAPRGVIFDRNGKILAANSPAFRLKMHLISRERALEWEVKNDPDFAKLEIDNVRTYPLGEKFAHVVGYVGEISEEQIKSGEFKNYRPGDRIGKSGVEDQYEKILRGIDGGEIIEVDSKGNKIRTLRYKNAIPGQNIYLSIDASLQEKLYEQMGEALVKSGSCCGAAVAQDPSTGKILALVSYPSFNPNIFAQNLNDGSISEVFSRSDSPILNRVIAGTYPPGSTYKIISSLAALASGKITPDTTFLDEGVMYLGQFKFSNWYFNQYGKVEGPVNLEKALKRSNDTYFYKISQIIGENALVDWSKKLHLGQMLGIDIPGEAKGLVPDNDWKQKNFDVPWYPGDTLHMSIGQGFVLTTPLQVLGITSYIAADGIIYKPQLLLSQKPEVLVSNLIAGDKIEIVKEGLRQVTKEGGTAWPFFVFPIETAGKTGTAEYGDPKDRTHAWYTSYAPADDPKIALTVLVEGGGEGSSVASPIAKEVYRWYFSPDKSNLIKDVYVSATDSGRPMGE</sequence>
<dbReference type="Proteomes" id="UP000034181">
    <property type="component" value="Unassembled WGS sequence"/>
</dbReference>
<keyword evidence="8" id="KW-0133">Cell shape</keyword>
<dbReference type="Pfam" id="PF03717">
    <property type="entry name" value="PBP_dimer"/>
    <property type="match status" value="1"/>
</dbReference>
<keyword evidence="12" id="KW-0961">Cell wall biogenesis/degradation</keyword>
<keyword evidence="9" id="KW-0573">Peptidoglycan synthesis</keyword>
<dbReference type="Gene3D" id="3.90.1310.10">
    <property type="entry name" value="Penicillin-binding protein 2a (Domain 2)"/>
    <property type="match status" value="2"/>
</dbReference>
<feature type="domain" description="Penicillin-binding protein dimerisation" evidence="15">
    <location>
        <begin position="148"/>
        <end position="225"/>
    </location>
</feature>
<keyword evidence="3" id="KW-1003">Cell membrane</keyword>
<dbReference type="GO" id="GO:0071555">
    <property type="term" value="P:cell wall organization"/>
    <property type="evidence" value="ECO:0007669"/>
    <property type="project" value="TreeGrafter"/>
</dbReference>
<dbReference type="GO" id="GO:0005886">
    <property type="term" value="C:plasma membrane"/>
    <property type="evidence" value="ECO:0007669"/>
    <property type="project" value="TreeGrafter"/>
</dbReference>
<evidence type="ECO:0000256" key="1">
    <source>
        <dbReference type="ARBA" id="ARBA00004167"/>
    </source>
</evidence>
<evidence type="ECO:0000256" key="2">
    <source>
        <dbReference type="ARBA" id="ARBA00004236"/>
    </source>
</evidence>
<keyword evidence="10 13" id="KW-1133">Transmembrane helix</keyword>
<evidence type="ECO:0000256" key="6">
    <source>
        <dbReference type="ARBA" id="ARBA00022692"/>
    </source>
</evidence>
<dbReference type="AlphaFoldDB" id="A0A0G0K811"/>
<feature type="transmembrane region" description="Helical" evidence="13">
    <location>
        <begin position="57"/>
        <end position="76"/>
    </location>
</feature>
<evidence type="ECO:0000256" key="10">
    <source>
        <dbReference type="ARBA" id="ARBA00022989"/>
    </source>
</evidence>
<organism evidence="16 17">
    <name type="scientific">Candidatus Woesebacteria bacterium GW2011_GWB1_38_5b</name>
    <dbReference type="NCBI Taxonomy" id="1618569"/>
    <lineage>
        <taxon>Bacteria</taxon>
        <taxon>Candidatus Woeseibacteriota</taxon>
    </lineage>
</organism>
<keyword evidence="11 13" id="KW-0472">Membrane</keyword>
<dbReference type="EMBL" id="LBUZ01000004">
    <property type="protein sequence ID" value="KKQ75803.1"/>
    <property type="molecule type" value="Genomic_DNA"/>
</dbReference>
<evidence type="ECO:0000259" key="14">
    <source>
        <dbReference type="Pfam" id="PF00905"/>
    </source>
</evidence>
<dbReference type="GO" id="GO:0046677">
    <property type="term" value="P:response to antibiotic"/>
    <property type="evidence" value="ECO:0007669"/>
    <property type="project" value="UniProtKB-KW"/>
</dbReference>
<keyword evidence="5" id="KW-0645">Protease</keyword>
<evidence type="ECO:0000256" key="11">
    <source>
        <dbReference type="ARBA" id="ARBA00023136"/>
    </source>
</evidence>
<evidence type="ECO:0000256" key="13">
    <source>
        <dbReference type="SAM" id="Phobius"/>
    </source>
</evidence>
<evidence type="ECO:0000259" key="15">
    <source>
        <dbReference type="Pfam" id="PF03717"/>
    </source>
</evidence>
<dbReference type="InterPro" id="IPR050515">
    <property type="entry name" value="Beta-lactam/transpept"/>
</dbReference>
<dbReference type="NCBIfam" id="TIGR03423">
    <property type="entry name" value="pbp2_mrdA"/>
    <property type="match status" value="1"/>
</dbReference>
<dbReference type="InterPro" id="IPR012338">
    <property type="entry name" value="Beta-lactam/transpept-like"/>
</dbReference>
<dbReference type="GO" id="GO:0009002">
    <property type="term" value="F:serine-type D-Ala-D-Ala carboxypeptidase activity"/>
    <property type="evidence" value="ECO:0007669"/>
    <property type="project" value="InterPro"/>
</dbReference>
<evidence type="ECO:0000256" key="9">
    <source>
        <dbReference type="ARBA" id="ARBA00022984"/>
    </source>
</evidence>
<gene>
    <name evidence="16" type="ORF">US96_C0004G0026</name>
</gene>
<reference evidence="16 17" key="1">
    <citation type="journal article" date="2015" name="Nature">
        <title>rRNA introns, odd ribosomes, and small enigmatic genomes across a large radiation of phyla.</title>
        <authorList>
            <person name="Brown C.T."/>
            <person name="Hug L.A."/>
            <person name="Thomas B.C."/>
            <person name="Sharon I."/>
            <person name="Castelle C.J."/>
            <person name="Singh A."/>
            <person name="Wilkins M.J."/>
            <person name="Williams K.H."/>
            <person name="Banfield J.F."/>
        </authorList>
    </citation>
    <scope>NUCLEOTIDE SEQUENCE [LARGE SCALE GENOMIC DNA]</scope>
</reference>
<evidence type="ECO:0000256" key="3">
    <source>
        <dbReference type="ARBA" id="ARBA00022475"/>
    </source>
</evidence>
<comment type="caution">
    <text evidence="16">The sequence shown here is derived from an EMBL/GenBank/DDBJ whole genome shotgun (WGS) entry which is preliminary data.</text>
</comment>
<dbReference type="Pfam" id="PF00905">
    <property type="entry name" value="Transpeptidase"/>
    <property type="match status" value="1"/>
</dbReference>
<dbReference type="InterPro" id="IPR036138">
    <property type="entry name" value="PBP_dimer_sf"/>
</dbReference>
<dbReference type="GO" id="GO:0009252">
    <property type="term" value="P:peptidoglycan biosynthetic process"/>
    <property type="evidence" value="ECO:0007669"/>
    <property type="project" value="InterPro"/>
</dbReference>
<dbReference type="GO" id="GO:0008800">
    <property type="term" value="F:beta-lactamase activity"/>
    <property type="evidence" value="ECO:0007669"/>
    <property type="project" value="UniProtKB-EC"/>
</dbReference>
<dbReference type="PANTHER" id="PTHR30627">
    <property type="entry name" value="PEPTIDOGLYCAN D,D-TRANSPEPTIDASE"/>
    <property type="match status" value="1"/>
</dbReference>
<comment type="subcellular location">
    <subcellularLocation>
        <location evidence="2">Cell membrane</location>
    </subcellularLocation>
    <subcellularLocation>
        <location evidence="1">Membrane</location>
        <topology evidence="1">Single-pass membrane protein</topology>
    </subcellularLocation>
</comment>
<evidence type="ECO:0000256" key="4">
    <source>
        <dbReference type="ARBA" id="ARBA00022519"/>
    </source>
</evidence>
<dbReference type="GO" id="GO:0008658">
    <property type="term" value="F:penicillin binding"/>
    <property type="evidence" value="ECO:0007669"/>
    <property type="project" value="InterPro"/>
</dbReference>
<dbReference type="Gene3D" id="3.40.710.10">
    <property type="entry name" value="DD-peptidase/beta-lactamase superfamily"/>
    <property type="match status" value="1"/>
</dbReference>